<evidence type="ECO:0000313" key="4">
    <source>
        <dbReference type="RefSeq" id="XP_022110000.1"/>
    </source>
</evidence>
<gene>
    <name evidence="4 5" type="primary">LOC110989729</name>
</gene>
<evidence type="ECO:0000313" key="5">
    <source>
        <dbReference type="RefSeq" id="XP_022110001.1"/>
    </source>
</evidence>
<dbReference type="OrthoDB" id="202825at2759"/>
<dbReference type="KEGG" id="aplc:110989729"/>
<dbReference type="AlphaFoldDB" id="A0A8B8A2B4"/>
<keyword evidence="2" id="KW-0812">Transmembrane</keyword>
<accession>A0A8B8A2B4</accession>
<dbReference type="SUPFAM" id="SSF56059">
    <property type="entry name" value="Glutathione synthetase ATP-binding domain-like"/>
    <property type="match status" value="1"/>
</dbReference>
<name>A0A8B8A2B4_ACAPL</name>
<dbReference type="PROSITE" id="PS51221">
    <property type="entry name" value="TTL"/>
    <property type="match status" value="1"/>
</dbReference>
<dbReference type="GeneID" id="110989729"/>
<dbReference type="RefSeq" id="XP_022110001.1">
    <property type="nucleotide sequence ID" value="XM_022254309.1"/>
</dbReference>
<feature type="transmembrane region" description="Helical" evidence="2">
    <location>
        <begin position="25"/>
        <end position="49"/>
    </location>
</feature>
<keyword evidence="3" id="KW-1185">Reference proteome</keyword>
<dbReference type="Proteomes" id="UP000694845">
    <property type="component" value="Unplaced"/>
</dbReference>
<reference evidence="4 5" key="1">
    <citation type="submission" date="2025-04" db="UniProtKB">
        <authorList>
            <consortium name="RefSeq"/>
        </authorList>
    </citation>
    <scope>IDENTIFICATION</scope>
</reference>
<protein>
    <submittedName>
        <fullName evidence="4 5">Tubulin polyglutamylase TTLL6-like isoform X1</fullName>
    </submittedName>
</protein>
<dbReference type="PANTHER" id="PTHR47113:SF1">
    <property type="entry name" value="LD09343P"/>
    <property type="match status" value="1"/>
</dbReference>
<proteinExistence type="predicted"/>
<keyword evidence="2" id="KW-1133">Transmembrane helix</keyword>
<dbReference type="PANTHER" id="PTHR47113">
    <property type="entry name" value="LD09343P"/>
    <property type="match status" value="1"/>
</dbReference>
<evidence type="ECO:0000313" key="3">
    <source>
        <dbReference type="Proteomes" id="UP000694845"/>
    </source>
</evidence>
<evidence type="ECO:0000256" key="2">
    <source>
        <dbReference type="SAM" id="Phobius"/>
    </source>
</evidence>
<dbReference type="Pfam" id="PF03133">
    <property type="entry name" value="TTL"/>
    <property type="match status" value="1"/>
</dbReference>
<dbReference type="InterPro" id="IPR053317">
    <property type="entry name" value="Tubulin_polyglutamylase"/>
</dbReference>
<sequence length="520" mass="60580">MKGQLWSGSTRGVHTPLYLPIHAKFTLRVLLVVIAVLLLGILVTVWNIYQLRTMQETHLSGFHSSVEGIGTSGEEAKPILWLHAKRIESGYLDHILRVFERIGYRRGGPDSDWDVLWAHDYPFTELAMEIGKMKPHQKLNHFPGTGFITQKVHLATSSIDFVPKAFKLPQQSEEFKAWASKNPDKLWVQKSNAHRGIKVKPISELDLSAANSFIQEFIDKPFLIDGRKFDIGVYIVVTSVDPLRIYIVDDETLVRFCSKDYHPIDYNVVDKYVIGDDYTPMWQMPSFEKLYNEQHYSFRESLNSYIRSQGLDSSQIYPQVYSAIRSVFLNKYPQLLKSLNKFKHKNTFFELMRFDFVLDEKLKLFLMEVNMSPNLSSNHFLPNKYMYEHVIYNILSVVGIARNVKDKIKDSSQDAQAMQVSEKRILVRSDICGSPKCATCISSECELCFRCLVPDQITMLEEAYLEHTHRQSTRRVYPEPMTQEEARTYHRSRDSDLTPRNRILREWFRAKCIEDVYWCT</sequence>
<evidence type="ECO:0000256" key="1">
    <source>
        <dbReference type="SAM" id="MobiDB-lite"/>
    </source>
</evidence>
<keyword evidence="2" id="KW-0472">Membrane</keyword>
<organism evidence="3 5">
    <name type="scientific">Acanthaster planci</name>
    <name type="common">Crown-of-thorns starfish</name>
    <dbReference type="NCBI Taxonomy" id="133434"/>
    <lineage>
        <taxon>Eukaryota</taxon>
        <taxon>Metazoa</taxon>
        <taxon>Echinodermata</taxon>
        <taxon>Eleutherozoa</taxon>
        <taxon>Asterozoa</taxon>
        <taxon>Asteroidea</taxon>
        <taxon>Valvatacea</taxon>
        <taxon>Valvatida</taxon>
        <taxon>Acanthasteridae</taxon>
        <taxon>Acanthaster</taxon>
    </lineage>
</organism>
<dbReference type="Gene3D" id="3.30.470.20">
    <property type="entry name" value="ATP-grasp fold, B domain"/>
    <property type="match status" value="1"/>
</dbReference>
<dbReference type="InterPro" id="IPR004344">
    <property type="entry name" value="TTL/TTLL_fam"/>
</dbReference>
<feature type="compositionally biased region" description="Basic and acidic residues" evidence="1">
    <location>
        <begin position="484"/>
        <end position="493"/>
    </location>
</feature>
<feature type="region of interest" description="Disordered" evidence="1">
    <location>
        <begin position="474"/>
        <end position="493"/>
    </location>
</feature>
<dbReference type="RefSeq" id="XP_022110000.1">
    <property type="nucleotide sequence ID" value="XM_022254308.1"/>
</dbReference>